<dbReference type="Proteomes" id="UP000236497">
    <property type="component" value="Unassembled WGS sequence"/>
</dbReference>
<keyword evidence="3" id="KW-1185">Reference proteome</keyword>
<feature type="transmembrane region" description="Helical" evidence="1">
    <location>
        <begin position="723"/>
        <end position="748"/>
    </location>
</feature>
<feature type="transmembrane region" description="Helical" evidence="1">
    <location>
        <begin position="397"/>
        <end position="421"/>
    </location>
</feature>
<feature type="transmembrane region" description="Helical" evidence="1">
    <location>
        <begin position="694"/>
        <end position="716"/>
    </location>
</feature>
<feature type="transmembrane region" description="Helical" evidence="1">
    <location>
        <begin position="462"/>
        <end position="483"/>
    </location>
</feature>
<evidence type="ECO:0000313" key="3">
    <source>
        <dbReference type="Proteomes" id="UP000236497"/>
    </source>
</evidence>
<keyword evidence="1" id="KW-1133">Transmembrane helix</keyword>
<feature type="transmembrane region" description="Helical" evidence="1">
    <location>
        <begin position="18"/>
        <end position="35"/>
    </location>
</feature>
<name>A0A0H5SF84_HERHM</name>
<keyword evidence="1" id="KW-0812">Transmembrane</keyword>
<evidence type="ECO:0000256" key="1">
    <source>
        <dbReference type="SAM" id="Phobius"/>
    </source>
</evidence>
<sequence length="762" mass="88054">MMRLLANEFIKVFGKKSIWLILLGAMCLNGILLYVNESSRVTRNNFYSTKHYKNIYVDLQGKSNQEALKILQDEFKTLEILMQLTYMENDILFQYNSQNGMLMDINEDELKKLEEIYKSGSYLKYTDDIWKEYWLYRDVISEITLCESYADYLNKIDEAAETLSQLPIFEEKDSFSYRNILKTPEAFNHLKGNKLYFGPSNGIKMATEFFGTDMLAVVLLIMIIASLITREKEMSQLILLKSTFLGRKPLVIAKLATAYLGSFIITVLLYGVNFFVAYHVYGFGSLNRLIQSVSGYMGSNLNITILHYFIMFLIAKLIIYILFTSIAFLFAVLAKDAVQLYLTLVSLLAVSAVAYYNIDQSSYLSIFKYLNIISFLNTYSFFKSYLNINFFDMPINYILISFITIIAKLIIAVTVSVLIFCRQKTIDNTSRITEVLKYIRSKLQLKYGYRSSRLFWHECYKIFIGGKSLLFLLVYAAVTFVTYKPLSENLSTLEDFYYKQYMLELEGEVNEDKLRYIEEEEARLSEAYNNMMQLMEEADISPYIMESYQNILAPYKALQEVKMHTDYLKTKNGSQYLYDSGYKILTGEGSGRYKDIQLALQSVIMTIVCIVYVYTVEYQTGSINLIKASYKGRLHTFLCKLGISVIILTVIYFTTYAPYFYNVLQAYGVRALSAPAYSMEHLSEIPKQISILKYLIFISVMRYIGLILTIFIIFWLSVRLKSVILTLVACICVLVLPLLFSLLGISGFDYVLLNPFLLGNVF</sequence>
<accession>A0A0H5SF84</accession>
<feature type="transmembrane region" description="Helical" evidence="1">
    <location>
        <begin position="250"/>
        <end position="277"/>
    </location>
</feature>
<organism evidence="2 3">
    <name type="scientific">Herbinix hemicellulosilytica</name>
    <dbReference type="NCBI Taxonomy" id="1564487"/>
    <lineage>
        <taxon>Bacteria</taxon>
        <taxon>Bacillati</taxon>
        <taxon>Bacillota</taxon>
        <taxon>Clostridia</taxon>
        <taxon>Lachnospirales</taxon>
        <taxon>Lachnospiraceae</taxon>
        <taxon>Herbinix</taxon>
    </lineage>
</organism>
<feature type="transmembrane region" description="Helical" evidence="1">
    <location>
        <begin position="637"/>
        <end position="661"/>
    </location>
</feature>
<dbReference type="AlphaFoldDB" id="A0A0H5SF84"/>
<feature type="transmembrane region" description="Helical" evidence="1">
    <location>
        <begin position="209"/>
        <end position="229"/>
    </location>
</feature>
<protein>
    <submittedName>
        <fullName evidence="2">Putative membrane protein</fullName>
    </submittedName>
</protein>
<feature type="transmembrane region" description="Helical" evidence="1">
    <location>
        <begin position="370"/>
        <end position="391"/>
    </location>
</feature>
<keyword evidence="1" id="KW-0472">Membrane</keyword>
<feature type="transmembrane region" description="Helical" evidence="1">
    <location>
        <begin position="598"/>
        <end position="616"/>
    </location>
</feature>
<proteinExistence type="predicted"/>
<reference evidence="2 3" key="1">
    <citation type="submission" date="2015-06" db="EMBL/GenBank/DDBJ databases">
        <authorList>
            <person name="Wibberg Daniel"/>
        </authorList>
    </citation>
    <scope>NUCLEOTIDE SEQUENCE [LARGE SCALE GENOMIC DNA]</scope>
    <source>
        <strain evidence="2 3">T3/55T</strain>
    </source>
</reference>
<dbReference type="RefSeq" id="WP_170124952.1">
    <property type="nucleotide sequence ID" value="NZ_QNRW01000035.1"/>
</dbReference>
<feature type="transmembrane region" description="Helical" evidence="1">
    <location>
        <begin position="340"/>
        <end position="358"/>
    </location>
</feature>
<gene>
    <name evidence="2" type="ORF">HHT355_0281</name>
</gene>
<evidence type="ECO:0000313" key="2">
    <source>
        <dbReference type="EMBL" id="CRZ33491.1"/>
    </source>
</evidence>
<dbReference type="EMBL" id="CVTD020000008">
    <property type="protein sequence ID" value="CRZ33491.1"/>
    <property type="molecule type" value="Genomic_DNA"/>
</dbReference>